<dbReference type="OrthoDB" id="6159137at2759"/>
<sequence length="258" mass="28281">EGDMRRNLYVLGLPFDLMKTDFTKIFEPFGTVTHAVILATVDSASRRRGFVVMSTHQEAKVAMNAMSRTQIKGHMLDVSWAVVQRSQGFLDGADRTMMLTLSGPSSFPGSDGVHANPALSYGSEDRVNNHWDLTHVPTTKLLVSNLPTLLFTQVSDLHPLFYPFGPIKDMKILRSSPGHPLDETVTAVVQYANASIAREAKETLQFQSYAGYPIGVHYMCDAVPLTDERSAHFPSGLLSGHGKSADIGLNPFATPFTI</sequence>
<dbReference type="InterPro" id="IPR000504">
    <property type="entry name" value="RRM_dom"/>
</dbReference>
<name>A0A0C9U6G9_PAXIN</name>
<feature type="non-terminal residue" evidence="4">
    <location>
        <position position="1"/>
    </location>
</feature>
<reference evidence="4 5" key="1">
    <citation type="submission" date="2014-06" db="EMBL/GenBank/DDBJ databases">
        <authorList>
            <consortium name="DOE Joint Genome Institute"/>
            <person name="Kuo A."/>
            <person name="Kohler A."/>
            <person name="Nagy L.G."/>
            <person name="Floudas D."/>
            <person name="Copeland A."/>
            <person name="Barry K.W."/>
            <person name="Cichocki N."/>
            <person name="Veneault-Fourrey C."/>
            <person name="LaButti K."/>
            <person name="Lindquist E.A."/>
            <person name="Lipzen A."/>
            <person name="Lundell T."/>
            <person name="Morin E."/>
            <person name="Murat C."/>
            <person name="Sun H."/>
            <person name="Tunlid A."/>
            <person name="Henrissat B."/>
            <person name="Grigoriev I.V."/>
            <person name="Hibbett D.S."/>
            <person name="Martin F."/>
            <person name="Nordberg H.P."/>
            <person name="Cantor M.N."/>
            <person name="Hua S.X."/>
        </authorList>
    </citation>
    <scope>NUCLEOTIDE SEQUENCE [LARGE SCALE GENOMIC DNA]</scope>
    <source>
        <strain evidence="4 5">ATCC 200175</strain>
    </source>
</reference>
<dbReference type="InterPro" id="IPR012677">
    <property type="entry name" value="Nucleotide-bd_a/b_plait_sf"/>
</dbReference>
<evidence type="ECO:0000313" key="4">
    <source>
        <dbReference type="EMBL" id="KIJ14716.1"/>
    </source>
</evidence>
<dbReference type="AlphaFoldDB" id="A0A0C9U6G9"/>
<dbReference type="InterPro" id="IPR050502">
    <property type="entry name" value="Euk_RNA-bind_prot"/>
</dbReference>
<dbReference type="GO" id="GO:0005634">
    <property type="term" value="C:nucleus"/>
    <property type="evidence" value="ECO:0007669"/>
    <property type="project" value="TreeGrafter"/>
</dbReference>
<dbReference type="GO" id="GO:0003729">
    <property type="term" value="F:mRNA binding"/>
    <property type="evidence" value="ECO:0007669"/>
    <property type="project" value="TreeGrafter"/>
</dbReference>
<dbReference type="Proteomes" id="UP000053647">
    <property type="component" value="Unassembled WGS sequence"/>
</dbReference>
<dbReference type="InterPro" id="IPR035979">
    <property type="entry name" value="RBD_domain_sf"/>
</dbReference>
<dbReference type="SUPFAM" id="SSF54928">
    <property type="entry name" value="RNA-binding domain, RBD"/>
    <property type="match status" value="1"/>
</dbReference>
<accession>A0A0C9U6G9</accession>
<dbReference type="SMART" id="SM00360">
    <property type="entry name" value="RRM"/>
    <property type="match status" value="2"/>
</dbReference>
<gene>
    <name evidence="4" type="ORF">PAXINDRAFT_36115</name>
</gene>
<feature type="domain" description="RRM" evidence="3">
    <location>
        <begin position="6"/>
        <end position="83"/>
    </location>
</feature>
<dbReference type="HOGENOM" id="CLU_051381_0_0_1"/>
<evidence type="ECO:0000259" key="3">
    <source>
        <dbReference type="PROSITE" id="PS50102"/>
    </source>
</evidence>
<feature type="non-terminal residue" evidence="4">
    <location>
        <position position="258"/>
    </location>
</feature>
<evidence type="ECO:0000313" key="5">
    <source>
        <dbReference type="Proteomes" id="UP000053647"/>
    </source>
</evidence>
<keyword evidence="1 2" id="KW-0694">RNA-binding</keyword>
<protein>
    <recommendedName>
        <fullName evidence="3">RRM domain-containing protein</fullName>
    </recommendedName>
</protein>
<dbReference type="PANTHER" id="PTHR48025">
    <property type="entry name" value="OS02G0815200 PROTEIN"/>
    <property type="match status" value="1"/>
</dbReference>
<keyword evidence="5" id="KW-1185">Reference proteome</keyword>
<proteinExistence type="predicted"/>
<dbReference type="EMBL" id="KN819341">
    <property type="protein sequence ID" value="KIJ14716.1"/>
    <property type="molecule type" value="Genomic_DNA"/>
</dbReference>
<evidence type="ECO:0000256" key="2">
    <source>
        <dbReference type="PROSITE-ProRule" id="PRU00176"/>
    </source>
</evidence>
<feature type="domain" description="RRM" evidence="3">
    <location>
        <begin position="139"/>
        <end position="221"/>
    </location>
</feature>
<organism evidence="4 5">
    <name type="scientific">Paxillus involutus ATCC 200175</name>
    <dbReference type="NCBI Taxonomy" id="664439"/>
    <lineage>
        <taxon>Eukaryota</taxon>
        <taxon>Fungi</taxon>
        <taxon>Dikarya</taxon>
        <taxon>Basidiomycota</taxon>
        <taxon>Agaricomycotina</taxon>
        <taxon>Agaricomycetes</taxon>
        <taxon>Agaricomycetidae</taxon>
        <taxon>Boletales</taxon>
        <taxon>Paxilineae</taxon>
        <taxon>Paxillaceae</taxon>
        <taxon>Paxillus</taxon>
    </lineage>
</organism>
<evidence type="ECO:0000256" key="1">
    <source>
        <dbReference type="ARBA" id="ARBA00022884"/>
    </source>
</evidence>
<dbReference type="CDD" id="cd00590">
    <property type="entry name" value="RRM_SF"/>
    <property type="match status" value="2"/>
</dbReference>
<dbReference type="Gene3D" id="3.30.70.330">
    <property type="match status" value="2"/>
</dbReference>
<dbReference type="PANTHER" id="PTHR48025:SF1">
    <property type="entry name" value="RRM DOMAIN-CONTAINING PROTEIN"/>
    <property type="match status" value="1"/>
</dbReference>
<dbReference type="PROSITE" id="PS50102">
    <property type="entry name" value="RRM"/>
    <property type="match status" value="2"/>
</dbReference>
<reference evidence="5" key="2">
    <citation type="submission" date="2015-01" db="EMBL/GenBank/DDBJ databases">
        <title>Evolutionary Origins and Diversification of the Mycorrhizal Mutualists.</title>
        <authorList>
            <consortium name="DOE Joint Genome Institute"/>
            <consortium name="Mycorrhizal Genomics Consortium"/>
            <person name="Kohler A."/>
            <person name="Kuo A."/>
            <person name="Nagy L.G."/>
            <person name="Floudas D."/>
            <person name="Copeland A."/>
            <person name="Barry K.W."/>
            <person name="Cichocki N."/>
            <person name="Veneault-Fourrey C."/>
            <person name="LaButti K."/>
            <person name="Lindquist E.A."/>
            <person name="Lipzen A."/>
            <person name="Lundell T."/>
            <person name="Morin E."/>
            <person name="Murat C."/>
            <person name="Riley R."/>
            <person name="Ohm R."/>
            <person name="Sun H."/>
            <person name="Tunlid A."/>
            <person name="Henrissat B."/>
            <person name="Grigoriev I.V."/>
            <person name="Hibbett D.S."/>
            <person name="Martin F."/>
        </authorList>
    </citation>
    <scope>NUCLEOTIDE SEQUENCE [LARGE SCALE GENOMIC DNA]</scope>
    <source>
        <strain evidence="5">ATCC 200175</strain>
    </source>
</reference>
<dbReference type="Pfam" id="PF00076">
    <property type="entry name" value="RRM_1"/>
    <property type="match status" value="2"/>
</dbReference>